<dbReference type="SMART" id="SM00175">
    <property type="entry name" value="RAB"/>
    <property type="match status" value="1"/>
</dbReference>
<dbReference type="PANTHER" id="PTHR24072">
    <property type="entry name" value="RHO FAMILY GTPASE"/>
    <property type="match status" value="1"/>
</dbReference>
<dbReference type="Proteomes" id="UP001159042">
    <property type="component" value="Unassembled WGS sequence"/>
</dbReference>
<dbReference type="InterPro" id="IPR005225">
    <property type="entry name" value="Small_GTP-bd"/>
</dbReference>
<dbReference type="GO" id="GO:0035099">
    <property type="term" value="P:hemocyte migration"/>
    <property type="evidence" value="ECO:0007669"/>
    <property type="project" value="UniProtKB-ARBA"/>
</dbReference>
<dbReference type="SUPFAM" id="SSF52540">
    <property type="entry name" value="P-loop containing nucleoside triphosphate hydrolases"/>
    <property type="match status" value="1"/>
</dbReference>
<accession>A0AAV8W5U5</accession>
<name>A0AAV8W5U5_9CUCU</name>
<dbReference type="PROSITE" id="PS51421">
    <property type="entry name" value="RAS"/>
    <property type="match status" value="1"/>
</dbReference>
<dbReference type="GO" id="GO:0022412">
    <property type="term" value="P:cellular process involved in reproduction in multicellular organism"/>
    <property type="evidence" value="ECO:0007669"/>
    <property type="project" value="UniProtKB-ARBA"/>
</dbReference>
<dbReference type="PROSITE" id="PS51419">
    <property type="entry name" value="RAB"/>
    <property type="match status" value="1"/>
</dbReference>
<evidence type="ECO:0000313" key="4">
    <source>
        <dbReference type="Proteomes" id="UP001159042"/>
    </source>
</evidence>
<dbReference type="InterPro" id="IPR003578">
    <property type="entry name" value="Small_GTPase_Rho"/>
</dbReference>
<dbReference type="InterPro" id="IPR027417">
    <property type="entry name" value="P-loop_NTPase"/>
</dbReference>
<gene>
    <name evidence="3" type="ORF">NQ315_010629</name>
</gene>
<dbReference type="GO" id="GO:0001667">
    <property type="term" value="P:ameboidal-type cell migration"/>
    <property type="evidence" value="ECO:0007669"/>
    <property type="project" value="UniProtKB-ARBA"/>
</dbReference>
<dbReference type="NCBIfam" id="TIGR00231">
    <property type="entry name" value="small_GTP"/>
    <property type="match status" value="1"/>
</dbReference>
<dbReference type="GO" id="GO:0003924">
    <property type="term" value="F:GTPase activity"/>
    <property type="evidence" value="ECO:0007669"/>
    <property type="project" value="InterPro"/>
</dbReference>
<keyword evidence="1" id="KW-0547">Nucleotide-binding</keyword>
<dbReference type="EMBL" id="JANEYG010000009">
    <property type="protein sequence ID" value="KAJ8921719.1"/>
    <property type="molecule type" value="Genomic_DNA"/>
</dbReference>
<dbReference type="Gene3D" id="3.40.50.300">
    <property type="entry name" value="P-loop containing nucleotide triphosphate hydrolases"/>
    <property type="match status" value="1"/>
</dbReference>
<organism evidence="3 4">
    <name type="scientific">Exocentrus adspersus</name>
    <dbReference type="NCBI Taxonomy" id="1586481"/>
    <lineage>
        <taxon>Eukaryota</taxon>
        <taxon>Metazoa</taxon>
        <taxon>Ecdysozoa</taxon>
        <taxon>Arthropoda</taxon>
        <taxon>Hexapoda</taxon>
        <taxon>Insecta</taxon>
        <taxon>Pterygota</taxon>
        <taxon>Neoptera</taxon>
        <taxon>Endopterygota</taxon>
        <taxon>Coleoptera</taxon>
        <taxon>Polyphaga</taxon>
        <taxon>Cucujiformia</taxon>
        <taxon>Chrysomeloidea</taxon>
        <taxon>Cerambycidae</taxon>
        <taxon>Lamiinae</taxon>
        <taxon>Acanthocinini</taxon>
        <taxon>Exocentrus</taxon>
    </lineage>
</organism>
<dbReference type="GO" id="GO:0035006">
    <property type="term" value="P:melanization defense response"/>
    <property type="evidence" value="ECO:0007669"/>
    <property type="project" value="UniProtKB-ARBA"/>
</dbReference>
<dbReference type="SMART" id="SM00174">
    <property type="entry name" value="RHO"/>
    <property type="match status" value="1"/>
</dbReference>
<evidence type="ECO:0000313" key="3">
    <source>
        <dbReference type="EMBL" id="KAJ8921719.1"/>
    </source>
</evidence>
<dbReference type="AlphaFoldDB" id="A0AAV8W5U5"/>
<dbReference type="GO" id="GO:0007264">
    <property type="term" value="P:small GTPase-mediated signal transduction"/>
    <property type="evidence" value="ECO:0007669"/>
    <property type="project" value="InterPro"/>
</dbReference>
<comment type="caution">
    <text evidence="3">The sequence shown here is derived from an EMBL/GenBank/DDBJ whole genome shotgun (WGS) entry which is preliminary data.</text>
</comment>
<proteinExistence type="predicted"/>
<reference evidence="3 4" key="1">
    <citation type="journal article" date="2023" name="Insect Mol. Biol.">
        <title>Genome sequencing provides insights into the evolution of gene families encoding plant cell wall-degrading enzymes in longhorned beetles.</title>
        <authorList>
            <person name="Shin N.R."/>
            <person name="Okamura Y."/>
            <person name="Kirsch R."/>
            <person name="Pauchet Y."/>
        </authorList>
    </citation>
    <scope>NUCLEOTIDE SEQUENCE [LARGE SCALE GENOMIC DNA]</scope>
    <source>
        <strain evidence="3">EAD_L_NR</strain>
    </source>
</reference>
<evidence type="ECO:0000256" key="2">
    <source>
        <dbReference type="ARBA" id="ARBA00023134"/>
    </source>
</evidence>
<keyword evidence="2" id="KW-0342">GTP-binding</keyword>
<dbReference type="SMART" id="SM00173">
    <property type="entry name" value="RAS"/>
    <property type="match status" value="1"/>
</dbReference>
<dbReference type="GO" id="GO:0005525">
    <property type="term" value="F:GTP binding"/>
    <property type="evidence" value="ECO:0007669"/>
    <property type="project" value="UniProtKB-KW"/>
</dbReference>
<evidence type="ECO:0000256" key="1">
    <source>
        <dbReference type="ARBA" id="ARBA00022741"/>
    </source>
</evidence>
<dbReference type="GO" id="GO:0003006">
    <property type="term" value="P:developmental process involved in reproduction"/>
    <property type="evidence" value="ECO:0007669"/>
    <property type="project" value="UniProtKB-ARBA"/>
</dbReference>
<dbReference type="PRINTS" id="PR00449">
    <property type="entry name" value="RASTRNSFRMNG"/>
</dbReference>
<dbReference type="CDD" id="cd00157">
    <property type="entry name" value="Rho"/>
    <property type="match status" value="1"/>
</dbReference>
<protein>
    <recommendedName>
        <fullName evidence="5">Rho GTPase</fullName>
    </recommendedName>
</protein>
<evidence type="ECO:0008006" key="5">
    <source>
        <dbReference type="Google" id="ProtNLM"/>
    </source>
</evidence>
<dbReference type="Pfam" id="PF00071">
    <property type="entry name" value="Ras"/>
    <property type="match status" value="1"/>
</dbReference>
<keyword evidence="4" id="KW-1185">Reference proteome</keyword>
<dbReference type="PROSITE" id="PS51420">
    <property type="entry name" value="RHO"/>
    <property type="match status" value="1"/>
</dbReference>
<sequence length="201" mass="22669">MVWLLQGSALLLSDISEMETNVKNKEFTNVALIGDGYVGKTCVLNCLQKSNFRNTAPNVYTEMTIEKIVADKKIQFKIIDTAGQEEYDDVRKDVYKKADIFLLCFCVADKVSYENITSKWMGELYQYKNKPIILLGTKVDLRINSSNTSISRDKGIKLQKRIGAKFYIECSSKSGEGISDVMIAATKILLTNQHKKSCIIL</sequence>
<dbReference type="InterPro" id="IPR001806">
    <property type="entry name" value="Small_GTPase"/>
</dbReference>